<dbReference type="HOGENOM" id="CLU_949270_0_0_6"/>
<dbReference type="RefSeq" id="WP_045107107.1">
    <property type="nucleotide sequence ID" value="NZ_LN681225.1"/>
</dbReference>
<accession>A0A0A8UWV8</accession>
<dbReference type="AlphaFoldDB" id="A0A0A8UWV8"/>
<keyword evidence="1" id="KW-1133">Transmembrane helix</keyword>
<evidence type="ECO:0000256" key="1">
    <source>
        <dbReference type="SAM" id="Phobius"/>
    </source>
</evidence>
<protein>
    <submittedName>
        <fullName evidence="2">Uncharacterized protein</fullName>
    </submittedName>
</protein>
<evidence type="ECO:0000313" key="2">
    <source>
        <dbReference type="EMBL" id="CEK12021.1"/>
    </source>
</evidence>
<dbReference type="OrthoDB" id="5646229at2"/>
<evidence type="ECO:0000313" key="3">
    <source>
        <dbReference type="Proteomes" id="UP000032803"/>
    </source>
</evidence>
<reference evidence="3" key="1">
    <citation type="submission" date="2014-09" db="EMBL/GenBank/DDBJ databases">
        <authorList>
            <person name="Gomez-Valero L."/>
        </authorList>
    </citation>
    <scope>NUCLEOTIDE SEQUENCE [LARGE SCALE GENOMIC DNA]</scope>
    <source>
        <strain evidence="3">ATCC35250</strain>
    </source>
</reference>
<dbReference type="Proteomes" id="UP000032803">
    <property type="component" value="Chromosome I"/>
</dbReference>
<feature type="transmembrane region" description="Helical" evidence="1">
    <location>
        <begin position="232"/>
        <end position="255"/>
    </location>
</feature>
<keyword evidence="1" id="KW-0472">Membrane</keyword>
<sequence length="288" mass="33452">MAPRAFSQLCKKANFSIFNDTLTIYVKPNGEYEERLILDHKIGGFRSVQEPCYYISERDKYTTERRLMDELGVIQWVKLEHDGHHLLHQDAFDREGRHSHAKFKKVIDEPFLIEIVEVLKRSGYISHEEETQFIDNFNLANRLDVDGYFTEQLNKAKKLQKDLETKSTLNPNKYEKAVRAAKDLCTTLEAEYVKFDDAERSSTSAEEFKKNALAAIEAAQSELKHHRGWKEVFYNVGLAVSMLVIPYIAVGLYNVAQKKDFMFFKVETESSSELKAFEAELFPSMKKR</sequence>
<organism evidence="2 3">
    <name type="scientific">Legionella hackeliae</name>
    <dbReference type="NCBI Taxonomy" id="449"/>
    <lineage>
        <taxon>Bacteria</taxon>
        <taxon>Pseudomonadati</taxon>
        <taxon>Pseudomonadota</taxon>
        <taxon>Gammaproteobacteria</taxon>
        <taxon>Legionellales</taxon>
        <taxon>Legionellaceae</taxon>
        <taxon>Legionella</taxon>
    </lineage>
</organism>
<gene>
    <name evidence="2" type="ORF">LHA_3030</name>
</gene>
<dbReference type="PATRIC" id="fig|449.7.peg.1564"/>
<dbReference type="KEGG" id="lha:LHA_3030"/>
<keyword evidence="1" id="KW-0812">Transmembrane</keyword>
<name>A0A0A8UWV8_LEGHA</name>
<keyword evidence="3" id="KW-1185">Reference proteome</keyword>
<proteinExistence type="predicted"/>
<dbReference type="EMBL" id="LN681225">
    <property type="protein sequence ID" value="CEK12021.1"/>
    <property type="molecule type" value="Genomic_DNA"/>
</dbReference>